<feature type="region of interest" description="Disordered" evidence="4">
    <location>
        <begin position="205"/>
        <end position="251"/>
    </location>
</feature>
<protein>
    <submittedName>
        <fullName evidence="6">WD domain, G-beta repeat</fullName>
    </submittedName>
</protein>
<dbReference type="PROSITE" id="PS50294">
    <property type="entry name" value="WD_REPEATS_REGION"/>
    <property type="match status" value="2"/>
</dbReference>
<feature type="region of interest" description="Disordered" evidence="4">
    <location>
        <begin position="95"/>
        <end position="148"/>
    </location>
</feature>
<evidence type="ECO:0000256" key="3">
    <source>
        <dbReference type="PROSITE-ProRule" id="PRU00221"/>
    </source>
</evidence>
<dbReference type="KEGG" id="gax:Pan161_41790"/>
<proteinExistence type="predicted"/>
<keyword evidence="5" id="KW-1133">Transmembrane helix</keyword>
<feature type="compositionally biased region" description="Basic residues" evidence="4">
    <location>
        <begin position="120"/>
        <end position="129"/>
    </location>
</feature>
<dbReference type="AlphaFoldDB" id="A0A517VHM5"/>
<keyword evidence="7" id="KW-1185">Reference proteome</keyword>
<dbReference type="PANTHER" id="PTHR19848:SF8">
    <property type="entry name" value="F-BOX AND WD REPEAT DOMAIN CONTAINING 7"/>
    <property type="match status" value="1"/>
</dbReference>
<keyword evidence="2" id="KW-0677">Repeat</keyword>
<dbReference type="SUPFAM" id="SSF50998">
    <property type="entry name" value="Quinoprotein alcohol dehydrogenase-like"/>
    <property type="match status" value="1"/>
</dbReference>
<gene>
    <name evidence="6" type="ORF">Pan161_41790</name>
</gene>
<feature type="transmembrane region" description="Helical" evidence="5">
    <location>
        <begin position="162"/>
        <end position="183"/>
    </location>
</feature>
<feature type="compositionally biased region" description="Polar residues" evidence="4">
    <location>
        <begin position="212"/>
        <end position="226"/>
    </location>
</feature>
<feature type="compositionally biased region" description="Acidic residues" evidence="4">
    <location>
        <begin position="101"/>
        <end position="113"/>
    </location>
</feature>
<evidence type="ECO:0000313" key="6">
    <source>
        <dbReference type="EMBL" id="QDT92511.1"/>
    </source>
</evidence>
<evidence type="ECO:0000256" key="4">
    <source>
        <dbReference type="SAM" id="MobiDB-lite"/>
    </source>
</evidence>
<dbReference type="Gene3D" id="2.130.10.10">
    <property type="entry name" value="YVTN repeat-like/Quinoprotein amine dehydrogenase"/>
    <property type="match status" value="2"/>
</dbReference>
<keyword evidence="5" id="KW-0812">Transmembrane</keyword>
<dbReference type="Pfam" id="PF00400">
    <property type="entry name" value="WD40"/>
    <property type="match status" value="4"/>
</dbReference>
<feature type="repeat" description="WD" evidence="3">
    <location>
        <begin position="492"/>
        <end position="533"/>
    </location>
</feature>
<accession>A0A517VHM5</accession>
<feature type="repeat" description="WD" evidence="3">
    <location>
        <begin position="631"/>
        <end position="672"/>
    </location>
</feature>
<keyword evidence="5" id="KW-0472">Membrane</keyword>
<dbReference type="PANTHER" id="PTHR19848">
    <property type="entry name" value="WD40 REPEAT PROTEIN"/>
    <property type="match status" value="1"/>
</dbReference>
<dbReference type="InterPro" id="IPR015943">
    <property type="entry name" value="WD40/YVTN_repeat-like_dom_sf"/>
</dbReference>
<dbReference type="PROSITE" id="PS50082">
    <property type="entry name" value="WD_REPEATS_2"/>
    <property type="match status" value="3"/>
</dbReference>
<organism evidence="6 7">
    <name type="scientific">Gimesia algae</name>
    <dbReference type="NCBI Taxonomy" id="2527971"/>
    <lineage>
        <taxon>Bacteria</taxon>
        <taxon>Pseudomonadati</taxon>
        <taxon>Planctomycetota</taxon>
        <taxon>Planctomycetia</taxon>
        <taxon>Planctomycetales</taxon>
        <taxon>Planctomycetaceae</taxon>
        <taxon>Gimesia</taxon>
    </lineage>
</organism>
<dbReference type="InterPro" id="IPR011047">
    <property type="entry name" value="Quinoprotein_ADH-like_sf"/>
</dbReference>
<dbReference type="CDD" id="cd00200">
    <property type="entry name" value="WD40"/>
    <property type="match status" value="1"/>
</dbReference>
<evidence type="ECO:0000313" key="7">
    <source>
        <dbReference type="Proteomes" id="UP000316855"/>
    </source>
</evidence>
<reference evidence="6 7" key="1">
    <citation type="submission" date="2019-02" db="EMBL/GenBank/DDBJ databases">
        <title>Deep-cultivation of Planctomycetes and their phenomic and genomic characterization uncovers novel biology.</title>
        <authorList>
            <person name="Wiegand S."/>
            <person name="Jogler M."/>
            <person name="Boedeker C."/>
            <person name="Pinto D."/>
            <person name="Vollmers J."/>
            <person name="Rivas-Marin E."/>
            <person name="Kohn T."/>
            <person name="Peeters S.H."/>
            <person name="Heuer A."/>
            <person name="Rast P."/>
            <person name="Oberbeckmann S."/>
            <person name="Bunk B."/>
            <person name="Jeske O."/>
            <person name="Meyerdierks A."/>
            <person name="Storesund J.E."/>
            <person name="Kallscheuer N."/>
            <person name="Luecker S."/>
            <person name="Lage O.M."/>
            <person name="Pohl T."/>
            <person name="Merkel B.J."/>
            <person name="Hornburger P."/>
            <person name="Mueller R.-W."/>
            <person name="Bruemmer F."/>
            <person name="Labrenz M."/>
            <person name="Spormann A.M."/>
            <person name="Op den Camp H."/>
            <person name="Overmann J."/>
            <person name="Amann R."/>
            <person name="Jetten M.S.M."/>
            <person name="Mascher T."/>
            <person name="Medema M.H."/>
            <person name="Devos D.P."/>
            <person name="Kaster A.-K."/>
            <person name="Ovreas L."/>
            <person name="Rohde M."/>
            <person name="Galperin M.Y."/>
            <person name="Jogler C."/>
        </authorList>
    </citation>
    <scope>NUCLEOTIDE SEQUENCE [LARGE SCALE GENOMIC DNA]</scope>
    <source>
        <strain evidence="6 7">Pan161</strain>
    </source>
</reference>
<feature type="compositionally biased region" description="Basic and acidic residues" evidence="4">
    <location>
        <begin position="131"/>
        <end position="148"/>
    </location>
</feature>
<sequence>MTKFDPYYKWLGIPLKDQPPHHYRLLGIDLFEADPDVIEAAADRCMAFVQQCALGEHLKESQKILNELSAARVCLLVPEQKEKYDVDLRAQLEHSTPEPALSEEWDEQSDEDLLPERSVNRQRHKRSTKSARTESPPKRLRKREQVSKQDPFKLNIRVPKSAWGIAGGCCLLFLVIMISFQFMGATEEPDAPTQTAVSNLTETEKTVLPDPEQTQPPQEKSMSLTQKEQKVPPPGSGTSVNPKPAPQPPPATELMLQFTVRGEAQDQQPGEPLKDVKLELVYQSRQNEKKQITLGTVITDEHGLAKLQIKLPPDTAVGSLLAKLSRDRQNWERELHGFPQTLTHSLMIPVSEEPDYLNPDWIEKRLAQVGIDVLLEEYETEKDPLIQTVQGTLELSQHVLRKNPEALREQLQARLIGRPEPELAVFQQLPKDRVQFRSEWPTFDEYNKRSRFKRKTMTNCIAIASDGKFAITANDSTLILRDLNTKKILQLVTGHTDRVTCITITRDSNYVVSGDVDKTIRIWKYDNGKLQLVNILRGHIGPIRNIAISEDGKQIISYSFDRTMRSDRTMKVWDFTSGKVISTYDRSYSTCIALNQKYLISSSILGLKVWDITNGLSKGTLIRNLAKHTGDAGVSERINYVAFSPSGDKLMTGSDGNTLSLWELPSLQVVQTLKGHSDHITSAAMTSNGKQVISSSKDNTLRLWSLQDGELIKTYELADTAQVIKISSDEKSVIVGCSSGRFHKLTIQIPKAETMLD</sequence>
<dbReference type="EMBL" id="CP036343">
    <property type="protein sequence ID" value="QDT92511.1"/>
    <property type="molecule type" value="Genomic_DNA"/>
</dbReference>
<evidence type="ECO:0000256" key="5">
    <source>
        <dbReference type="SAM" id="Phobius"/>
    </source>
</evidence>
<evidence type="ECO:0000256" key="2">
    <source>
        <dbReference type="ARBA" id="ARBA00022737"/>
    </source>
</evidence>
<evidence type="ECO:0000256" key="1">
    <source>
        <dbReference type="ARBA" id="ARBA00022574"/>
    </source>
</evidence>
<feature type="repeat" description="WD" evidence="3">
    <location>
        <begin position="673"/>
        <end position="714"/>
    </location>
</feature>
<dbReference type="Proteomes" id="UP000316855">
    <property type="component" value="Chromosome"/>
</dbReference>
<name>A0A517VHM5_9PLAN</name>
<dbReference type="OrthoDB" id="500858at2"/>
<keyword evidence="1 3" id="KW-0853">WD repeat</keyword>
<dbReference type="InterPro" id="IPR001680">
    <property type="entry name" value="WD40_rpt"/>
</dbReference>
<dbReference type="SMART" id="SM00320">
    <property type="entry name" value="WD40"/>
    <property type="match status" value="6"/>
</dbReference>